<evidence type="ECO:0000259" key="7">
    <source>
        <dbReference type="Pfam" id="PF20652"/>
    </source>
</evidence>
<dbReference type="RefSeq" id="XP_043049409.1">
    <property type="nucleotide sequence ID" value="XM_043195704.1"/>
</dbReference>
<feature type="domain" description="Exocyst complex component Sec8 middle helical bundle" evidence="7">
    <location>
        <begin position="301"/>
        <end position="568"/>
    </location>
</feature>
<keyword evidence="1 4" id="KW-0813">Transport</keyword>
<reference evidence="8" key="1">
    <citation type="submission" date="2021-03" db="EMBL/GenBank/DDBJ databases">
        <authorList>
            <person name="Palmer J.M."/>
        </authorList>
    </citation>
    <scope>NUCLEOTIDE SEQUENCE</scope>
    <source>
        <strain evidence="8">ARV_011</strain>
    </source>
</reference>
<dbReference type="GO" id="GO:0015031">
    <property type="term" value="P:protein transport"/>
    <property type="evidence" value="ECO:0007669"/>
    <property type="project" value="UniProtKB-KW"/>
</dbReference>
<accession>A0A9P8AJ70</accession>
<dbReference type="PANTHER" id="PTHR14146">
    <property type="entry name" value="EXOCYST COMPLEX COMPONENT 4"/>
    <property type="match status" value="1"/>
</dbReference>
<comment type="caution">
    <text evidence="8">The sequence shown here is derived from an EMBL/GenBank/DDBJ whole genome shotgun (WGS) entry which is preliminary data.</text>
</comment>
<dbReference type="GO" id="GO:0006893">
    <property type="term" value="P:Golgi to plasma membrane transport"/>
    <property type="evidence" value="ECO:0007669"/>
    <property type="project" value="TreeGrafter"/>
</dbReference>
<evidence type="ECO:0000256" key="2">
    <source>
        <dbReference type="ARBA" id="ARBA00022483"/>
    </source>
</evidence>
<gene>
    <name evidence="8" type="ORF">KQ657_005060</name>
</gene>
<dbReference type="GO" id="GO:0006904">
    <property type="term" value="P:vesicle docking involved in exocytosis"/>
    <property type="evidence" value="ECO:0007669"/>
    <property type="project" value="InterPro"/>
</dbReference>
<dbReference type="GeneID" id="66118434"/>
<dbReference type="InterPro" id="IPR048630">
    <property type="entry name" value="Sec8_M"/>
</dbReference>
<evidence type="ECO:0000256" key="3">
    <source>
        <dbReference type="ARBA" id="ARBA00022927"/>
    </source>
</evidence>
<dbReference type="InterPro" id="IPR039682">
    <property type="entry name" value="Sec8/EXOC4"/>
</dbReference>
<dbReference type="GO" id="GO:0000145">
    <property type="term" value="C:exocyst"/>
    <property type="evidence" value="ECO:0007669"/>
    <property type="project" value="UniProtKB-UniRule"/>
</dbReference>
<keyword evidence="9" id="KW-1185">Reference proteome</keyword>
<dbReference type="Pfam" id="PF04048">
    <property type="entry name" value="Sec8_N"/>
    <property type="match status" value="1"/>
</dbReference>
<keyword evidence="3 4" id="KW-0653">Protein transport</keyword>
<dbReference type="InterPro" id="IPR007191">
    <property type="entry name" value="Sec8_exocyst_N"/>
</dbReference>
<keyword evidence="2 4" id="KW-0268">Exocytosis</keyword>
<proteinExistence type="inferred from homology"/>
<evidence type="ECO:0000313" key="8">
    <source>
        <dbReference type="EMBL" id="KAG7193862.1"/>
    </source>
</evidence>
<organism evidence="8 9">
    <name type="scientific">Scheffersomyces spartinae</name>
    <dbReference type="NCBI Taxonomy" id="45513"/>
    <lineage>
        <taxon>Eukaryota</taxon>
        <taxon>Fungi</taxon>
        <taxon>Dikarya</taxon>
        <taxon>Ascomycota</taxon>
        <taxon>Saccharomycotina</taxon>
        <taxon>Pichiomycetes</taxon>
        <taxon>Debaryomycetaceae</taxon>
        <taxon>Scheffersomyces</taxon>
    </lineage>
</organism>
<keyword evidence="5" id="KW-0175">Coiled coil</keyword>
<evidence type="ECO:0000259" key="6">
    <source>
        <dbReference type="Pfam" id="PF04048"/>
    </source>
</evidence>
<dbReference type="PANTHER" id="PTHR14146:SF0">
    <property type="entry name" value="EXOCYST COMPLEX COMPONENT 4"/>
    <property type="match status" value="1"/>
</dbReference>
<evidence type="ECO:0000256" key="1">
    <source>
        <dbReference type="ARBA" id="ARBA00022448"/>
    </source>
</evidence>
<dbReference type="Pfam" id="PF20652">
    <property type="entry name" value="Sec8_C"/>
    <property type="match status" value="1"/>
</dbReference>
<name>A0A9P8AJ70_9ASCO</name>
<feature type="coiled-coil region" evidence="5">
    <location>
        <begin position="79"/>
        <end position="113"/>
    </location>
</feature>
<sequence>MDVHNVLKYEWPNTIREDSNPIEMAVQLLDDSSVGLAHKIPEFDKVKQETDTVLRLAVNDQNEVFNKAIGSYHLLVRNLDESLKECEDIKELLETVTKDIHDKSDKLTELNEQSKRYADMLEILDAIDELNGVPQKVEHLIQERRLNNVYDVISNSYKIAEQYNLWTIPVLGTIKSYLETQSNNLFDMIIDELQNELFLKNENDNDEFSRKNLLNSKNPKMATLKSLISDSQNLESFIYNSANIDYMEIADLFNSDFDYFLNTQLPKLHERCLVLEKIGGSSGTAEDFTLLFDATKNDDFRSYHYMYHLLQTASKLSRLPQIVEILVGNIQLEMHSVIRNLTAEVKGYNLVNITKMNKFNLLDRTPKVNDPFGMNSFHDFAVIILEDLFSSLFLKLGRVLQRHKILSKILELLDFNPINSEFARNVRPMTSSEGDIPSINSAGYVFSLAWSIIRKEIQSLLNNYIYDLNYVQPGMNEALPNLKSKGSLYKILRTKDVFKFESHNLKNQNKLRSLEDMFSGYTLSDDVQSDFTANNKSPYIMSETYNAHVEMLTPLSVFNMRIILEFFLIFVATSKAMVVENSPIQFFKDFMEVTFMSYLNQKIDNEFNERVANTRLTEFSFKNELLSLDSGRATVADYNAKASLNPEIRVIYKNAMDFKNTLSNICAIFNTAVIYRSSYNGAALGTIQSFAQTYVRHFENLICALSLPISQNNVVCLIDSFDDASNGVPEFELKLWLHIPALVEVSNTLLKIVHQQDTTPDQYQEWITKEIEIMTTDRNLRLFDISSDDFLDDETFHQVCYLYLSSTWVLSWLPNIKREAFKPSTNTTEDSLSISEIEDLKNEWSFLESGRFEHSGRNHINDSAFTGTDKEISIANGNGKTSTTNTQVASSILLALDHAHGERFDDYVGTLKKVQNEALLTLRYDIRLRCVYYICRSFKSVDWFPTAEPGDADQFISKLSKEIFHLDNKLSELGILNKEIDLYLGLSEILDVLMIKGSRLIKKINLFGIKRVLLNIISLQQLLRNSVLNPEAVDFSRSSRYYEMFPINEHDLMQQMKTNEYGYDKEEYKNLARMIYSSKLADGDGPAFTKTKYNDLLKYIDDNVS</sequence>
<evidence type="ECO:0000256" key="4">
    <source>
        <dbReference type="RuleBase" id="RU367079"/>
    </source>
</evidence>
<dbReference type="Proteomes" id="UP000790833">
    <property type="component" value="Unassembled WGS sequence"/>
</dbReference>
<dbReference type="OrthoDB" id="272977at2759"/>
<dbReference type="EMBL" id="JAHMUF010000009">
    <property type="protein sequence ID" value="KAG7193862.1"/>
    <property type="molecule type" value="Genomic_DNA"/>
</dbReference>
<feature type="domain" description="Exocyst complex component Sec8 N-terminal" evidence="6">
    <location>
        <begin position="2"/>
        <end position="139"/>
    </location>
</feature>
<evidence type="ECO:0000313" key="9">
    <source>
        <dbReference type="Proteomes" id="UP000790833"/>
    </source>
</evidence>
<evidence type="ECO:0000256" key="5">
    <source>
        <dbReference type="SAM" id="Coils"/>
    </source>
</evidence>
<dbReference type="GO" id="GO:0006612">
    <property type="term" value="P:protein targeting to membrane"/>
    <property type="evidence" value="ECO:0007669"/>
    <property type="project" value="UniProtKB-UniRule"/>
</dbReference>
<protein>
    <recommendedName>
        <fullName evidence="4">Exocyst complex component Sec8</fullName>
    </recommendedName>
</protein>
<dbReference type="GO" id="GO:0090522">
    <property type="term" value="P:vesicle tethering involved in exocytosis"/>
    <property type="evidence" value="ECO:0007669"/>
    <property type="project" value="UniProtKB-UniRule"/>
</dbReference>
<comment type="function">
    <text evidence="4">Component of the exocyst complex involved in the docking of exocytic vesicles with fusion sites on the plasma membrane.</text>
</comment>
<comment type="similarity">
    <text evidence="4">Belongs to the SEC8 family.</text>
</comment>
<dbReference type="AlphaFoldDB" id="A0A9P8AJ70"/>